<comment type="function">
    <text evidence="1">A P subtype restriction enzyme that recognizes the double-stranded unmethylated sequence 5'-GATC-3'.</text>
</comment>
<keyword evidence="1" id="KW-0540">Nuclease</keyword>
<evidence type="ECO:0000259" key="2">
    <source>
        <dbReference type="Pfam" id="PF04556"/>
    </source>
</evidence>
<proteinExistence type="inferred from homology"/>
<dbReference type="Pfam" id="PF04556">
    <property type="entry name" value="DpnII"/>
    <property type="match status" value="1"/>
</dbReference>
<dbReference type="PIRSF" id="PIRSF016080">
    <property type="entry name" value="Restrict_endonuc_II_DpmII"/>
    <property type="match status" value="1"/>
</dbReference>
<evidence type="ECO:0000256" key="1">
    <source>
        <dbReference type="PIRNR" id="PIRNR016080"/>
    </source>
</evidence>
<gene>
    <name evidence="3" type="ORF">HAL011_02690</name>
    <name evidence="4" type="ORF">HAL013_10090</name>
    <name evidence="5" type="ORF">HAL09_14720</name>
</gene>
<evidence type="ECO:0000313" key="7">
    <source>
        <dbReference type="Proteomes" id="UP000041394"/>
    </source>
</evidence>
<dbReference type="SUPFAM" id="SSF52980">
    <property type="entry name" value="Restriction endonuclease-like"/>
    <property type="match status" value="1"/>
</dbReference>
<dbReference type="GO" id="GO:0009036">
    <property type="term" value="F:type II site-specific deoxyribonuclease activity"/>
    <property type="evidence" value="ECO:0007669"/>
    <property type="project" value="UniProtKB-UniRule"/>
</dbReference>
<comment type="catalytic activity">
    <reaction evidence="1">
        <text>Endonucleolytic cleavage of DNA to give specific double-stranded fragments with terminal 5'-phosphates.</text>
        <dbReference type="EC" id="3.1.21.4"/>
    </reaction>
</comment>
<organism evidence="3 6">
    <name type="scientific">Helicobacter ailurogastricus</name>
    <dbReference type="NCBI Taxonomy" id="1578720"/>
    <lineage>
        <taxon>Bacteria</taxon>
        <taxon>Pseudomonadati</taxon>
        <taxon>Campylobacterota</taxon>
        <taxon>Epsilonproteobacteria</taxon>
        <taxon>Campylobacterales</taxon>
        <taxon>Helicobacteraceae</taxon>
        <taxon>Helicobacter</taxon>
    </lineage>
</organism>
<reference evidence="6" key="3">
    <citation type="submission" date="2014-12" db="EMBL/GenBank/DDBJ databases">
        <authorList>
            <person name="Smet A."/>
        </authorList>
    </citation>
    <scope>NUCLEOTIDE SEQUENCE [LARGE SCALE GENOMIC DNA]</scope>
</reference>
<name>A0A0K2X2H8_9HELI</name>
<reference evidence="7 8" key="2">
    <citation type="submission" date="2014-12" db="EMBL/GenBank/DDBJ databases">
        <authorList>
            <person name="Jaenicke S."/>
        </authorList>
    </citation>
    <scope>NUCLEOTIDE SEQUENCE [LARGE SCALE GENOMIC DNA]</scope>
</reference>
<evidence type="ECO:0000313" key="8">
    <source>
        <dbReference type="Proteomes" id="UP000045175"/>
    </source>
</evidence>
<evidence type="ECO:0000313" key="5">
    <source>
        <dbReference type="EMBL" id="CRF44857.1"/>
    </source>
</evidence>
<dbReference type="InterPro" id="IPR007637">
    <property type="entry name" value="Restrct_endonuc_II_DpnII-like"/>
</dbReference>
<accession>A0A0K2X2H8</accession>
<keyword evidence="6" id="KW-1185">Reference proteome</keyword>
<comment type="similarity">
    <text evidence="1">Belongs to the DpnII type II restriction endonuclease family.</text>
</comment>
<dbReference type="EC" id="3.1.21.4" evidence="1"/>
<protein>
    <recommendedName>
        <fullName evidence="1">Type-2 restriction enzyme</fullName>
        <ecNumber evidence="1">3.1.21.4</ecNumber>
    </recommendedName>
</protein>
<evidence type="ECO:0000313" key="4">
    <source>
        <dbReference type="EMBL" id="CRF42801.1"/>
    </source>
</evidence>
<dbReference type="EMBL" id="CDMN01000060">
    <property type="protein sequence ID" value="CRF44857.1"/>
    <property type="molecule type" value="Genomic_DNA"/>
</dbReference>
<reference evidence="3" key="1">
    <citation type="submission" date="2014-12" db="EMBL/GenBank/DDBJ databases">
        <title>Whole genome sequences of four Staphylococcus schleiferi canine isolates.</title>
        <authorList>
            <person name="Misic A.M."/>
            <person name="Cain C."/>
            <person name="Morris D.O."/>
            <person name="Rankin S."/>
            <person name="Beiting D."/>
        </authorList>
    </citation>
    <scope>NUCLEOTIDE SEQUENCE</scope>
    <source>
        <strain evidence="3">ASB11</strain>
        <strain evidence="4">ASB13</strain>
        <strain evidence="5">ASB9</strain>
    </source>
</reference>
<keyword evidence="1 3" id="KW-0378">Hydrolase</keyword>
<dbReference type="Proteomes" id="UP000041394">
    <property type="component" value="Unassembled WGS sequence"/>
</dbReference>
<dbReference type="STRING" id="1578720.HAL011_02690"/>
<dbReference type="AlphaFoldDB" id="A0A0K2X2H8"/>
<dbReference type="OrthoDB" id="9771872at2"/>
<feature type="domain" description="Restriction endonuclease type II DpnII-like" evidence="2">
    <location>
        <begin position="8"/>
        <end position="268"/>
    </location>
</feature>
<evidence type="ECO:0000313" key="3">
    <source>
        <dbReference type="EMBL" id="CRF40510.1"/>
    </source>
</evidence>
<sequence length="276" mass="31379">MTNPTPFIDFLATLQKTNRSLDFFVDWQKCLNNREKTRIYANHLNSLLGVSAPDLAAKVAQLFKECPHAFTILPLLLAMRNPNEIVRHASQEKTLQEYLQSPEGICTLLQESGLLKIFGAHQIKDLNDVILGIEIGLDSNARKNRSGVLMEQHLEHAFKQAKLNFKAQVSVKEFAALHESFGSDIKKFDFVVFGKQTTYFIECNFYSSGGSKLNEVARAYQELAPRFANDPHKEFIWITDGQGWLDAKNKLQEAYKSVRLYNLSQLDTLLDELSHA</sequence>
<keyword evidence="1" id="KW-0255">Endonuclease</keyword>
<dbReference type="EMBL" id="CDMH01000046">
    <property type="protein sequence ID" value="CRF42801.1"/>
    <property type="molecule type" value="Genomic_DNA"/>
</dbReference>
<dbReference type="EMBL" id="CDML01000008">
    <property type="protein sequence ID" value="CRF40510.1"/>
    <property type="molecule type" value="Genomic_DNA"/>
</dbReference>
<dbReference type="InterPro" id="IPR011335">
    <property type="entry name" value="Restrct_endonuc-II-like"/>
</dbReference>
<evidence type="ECO:0000313" key="6">
    <source>
        <dbReference type="Proteomes" id="UP000038622"/>
    </source>
</evidence>
<dbReference type="Proteomes" id="UP000045175">
    <property type="component" value="Unassembled WGS sequence"/>
</dbReference>
<dbReference type="GO" id="GO:0003677">
    <property type="term" value="F:DNA binding"/>
    <property type="evidence" value="ECO:0007669"/>
    <property type="project" value="UniProtKB-UniRule"/>
</dbReference>
<keyword evidence="1" id="KW-0680">Restriction system</keyword>
<dbReference type="InterPro" id="IPR021191">
    <property type="entry name" value="Restrct_endonuc_II_DpnII"/>
</dbReference>
<dbReference type="RefSeq" id="WP_053941411.1">
    <property type="nucleotide sequence ID" value="NZ_BSCV01000017.1"/>
</dbReference>
<dbReference type="GO" id="GO:0009307">
    <property type="term" value="P:DNA restriction-modification system"/>
    <property type="evidence" value="ECO:0007669"/>
    <property type="project" value="UniProtKB-UniRule"/>
</dbReference>
<dbReference type="Proteomes" id="UP000038622">
    <property type="component" value="Unassembled WGS sequence"/>
</dbReference>